<dbReference type="Proteomes" id="UP000323257">
    <property type="component" value="Unassembled WGS sequence"/>
</dbReference>
<proteinExistence type="predicted"/>
<evidence type="ECO:0000313" key="1">
    <source>
        <dbReference type="EMBL" id="TYP68890.1"/>
    </source>
</evidence>
<reference evidence="1 2" key="1">
    <citation type="submission" date="2019-07" db="EMBL/GenBank/DDBJ databases">
        <title>Genomic Encyclopedia of Type Strains, Phase III (KMG-III): the genomes of soil and plant-associated and newly described type strains.</title>
        <authorList>
            <person name="Whitman W."/>
        </authorList>
    </citation>
    <scope>NUCLEOTIDE SEQUENCE [LARGE SCALE GENOMIC DNA]</scope>
    <source>
        <strain evidence="1 2">BL24</strain>
    </source>
</reference>
<sequence>MPTGLIVNKPLDGAIAKDSMELDISAYKPDGQPANITAFIIYDGFERHYLATGAGQIRKTVPIPSAINARKVTMNIEAWGAGYAKKTIFLDRSPSYSVVDAVNGEILDFNDDKILYTGFDYSTTGDLNNVLKLLDRHTRQEIVLTDKFQTNRHGGPKAVLTPKGALFVQEIAYAHEELTEYKNGELILLGEDTDGQFYSADYEVQGHIAAFQRQRAVISKNLLTGVESVVTDNGWLSDLSEDGSIVYLSASDRKIYKFKDGASIKLSALTDPSVLESGAKTDGIRTLYMRSNPKALMLHNGTENIELAPHDTGYHIENGWIIYYKKDSQGTYQGWMISPQGESKLIPAIGTSVISPDGEILGPCISNQICYYSHGDVNEPFPVLADLGRLLYKGNQFYSITGGSILAIHATPNDITPPKTQMLVNGATPVYDGWYKAGARVEFLAQDDPAGTGVRDTRYDINNGPRQTYTGPFVLTGEDTHHYVLDFNSTDNNGNQEGQQRIVIKIDSDIPFTKSTLTPNWSADKTYIKSYTVTLRAYDQTTGVKATYYRINGGEWKTYSGPFEMDQVGERRLDFYSVDNVGNEEKHPA</sequence>
<keyword evidence="2" id="KW-1185">Reference proteome</keyword>
<accession>A0A5S5BRW5</accession>
<gene>
    <name evidence="1" type="ORF">BCM02_1178</name>
</gene>
<dbReference type="NCBIfam" id="NF047446">
    <property type="entry name" value="barrel_OmpL47"/>
    <property type="match status" value="2"/>
</dbReference>
<dbReference type="EMBL" id="VNHS01000017">
    <property type="protein sequence ID" value="TYP68890.1"/>
    <property type="molecule type" value="Genomic_DNA"/>
</dbReference>
<dbReference type="InterPro" id="IPR058094">
    <property type="entry name" value="Ig-like_OmpL47-like"/>
</dbReference>
<protein>
    <submittedName>
        <fullName evidence="1">Uncharacterized protein</fullName>
    </submittedName>
</protein>
<name>A0A5S5BRW5_9BACL</name>
<dbReference type="Gene3D" id="3.30.1920.20">
    <property type="match status" value="1"/>
</dbReference>
<organism evidence="1 2">
    <name type="scientific">Paenibacillus methanolicus</name>
    <dbReference type="NCBI Taxonomy" id="582686"/>
    <lineage>
        <taxon>Bacteria</taxon>
        <taxon>Bacillati</taxon>
        <taxon>Bacillota</taxon>
        <taxon>Bacilli</taxon>
        <taxon>Bacillales</taxon>
        <taxon>Paenibacillaceae</taxon>
        <taxon>Paenibacillus</taxon>
    </lineage>
</organism>
<dbReference type="AlphaFoldDB" id="A0A5S5BRW5"/>
<evidence type="ECO:0000313" key="2">
    <source>
        <dbReference type="Proteomes" id="UP000323257"/>
    </source>
</evidence>
<comment type="caution">
    <text evidence="1">The sequence shown here is derived from an EMBL/GenBank/DDBJ whole genome shotgun (WGS) entry which is preliminary data.</text>
</comment>